<protein>
    <submittedName>
        <fullName evidence="2">Uncharacterized protein</fullName>
    </submittedName>
</protein>
<dbReference type="EMBL" id="KQ971354">
    <property type="protein sequence ID" value="KYB26498.1"/>
    <property type="molecule type" value="Genomic_DNA"/>
</dbReference>
<keyword evidence="3" id="KW-1185">Reference proteome</keyword>
<reference evidence="2 3" key="1">
    <citation type="journal article" date="2008" name="Nature">
        <title>The genome of the model beetle and pest Tribolium castaneum.</title>
        <authorList>
            <consortium name="Tribolium Genome Sequencing Consortium"/>
            <person name="Richards S."/>
            <person name="Gibbs R.A."/>
            <person name="Weinstock G.M."/>
            <person name="Brown S.J."/>
            <person name="Denell R."/>
            <person name="Beeman R.W."/>
            <person name="Gibbs R."/>
            <person name="Beeman R.W."/>
            <person name="Brown S.J."/>
            <person name="Bucher G."/>
            <person name="Friedrich M."/>
            <person name="Grimmelikhuijzen C.J."/>
            <person name="Klingler M."/>
            <person name="Lorenzen M."/>
            <person name="Richards S."/>
            <person name="Roth S."/>
            <person name="Schroder R."/>
            <person name="Tautz D."/>
            <person name="Zdobnov E.M."/>
            <person name="Muzny D."/>
            <person name="Gibbs R.A."/>
            <person name="Weinstock G.M."/>
            <person name="Attaway T."/>
            <person name="Bell S."/>
            <person name="Buhay C.J."/>
            <person name="Chandrabose M.N."/>
            <person name="Chavez D."/>
            <person name="Clerk-Blankenburg K.P."/>
            <person name="Cree A."/>
            <person name="Dao M."/>
            <person name="Davis C."/>
            <person name="Chacko J."/>
            <person name="Dinh H."/>
            <person name="Dugan-Rocha S."/>
            <person name="Fowler G."/>
            <person name="Garner T.T."/>
            <person name="Garnes J."/>
            <person name="Gnirke A."/>
            <person name="Hawes A."/>
            <person name="Hernandez J."/>
            <person name="Hines S."/>
            <person name="Holder M."/>
            <person name="Hume J."/>
            <person name="Jhangiani S.N."/>
            <person name="Joshi V."/>
            <person name="Khan Z.M."/>
            <person name="Jackson L."/>
            <person name="Kovar C."/>
            <person name="Kowis A."/>
            <person name="Lee S."/>
            <person name="Lewis L.R."/>
            <person name="Margolis J."/>
            <person name="Morgan M."/>
            <person name="Nazareth L.V."/>
            <person name="Nguyen N."/>
            <person name="Okwuonu G."/>
            <person name="Parker D."/>
            <person name="Richards S."/>
            <person name="Ruiz S.J."/>
            <person name="Santibanez J."/>
            <person name="Savard J."/>
            <person name="Scherer S.E."/>
            <person name="Schneider B."/>
            <person name="Sodergren E."/>
            <person name="Tautz D."/>
            <person name="Vattahil S."/>
            <person name="Villasana D."/>
            <person name="White C.S."/>
            <person name="Wright R."/>
            <person name="Park Y."/>
            <person name="Beeman R.W."/>
            <person name="Lord J."/>
            <person name="Oppert B."/>
            <person name="Lorenzen M."/>
            <person name="Brown S."/>
            <person name="Wang L."/>
            <person name="Savard J."/>
            <person name="Tautz D."/>
            <person name="Richards S."/>
            <person name="Weinstock G."/>
            <person name="Gibbs R.A."/>
            <person name="Liu Y."/>
            <person name="Worley K."/>
            <person name="Weinstock G."/>
            <person name="Elsik C.G."/>
            <person name="Reese J.T."/>
            <person name="Elhaik E."/>
            <person name="Landan G."/>
            <person name="Graur D."/>
            <person name="Arensburger P."/>
            <person name="Atkinson P."/>
            <person name="Beeman R.W."/>
            <person name="Beidler J."/>
            <person name="Brown S.J."/>
            <person name="Demuth J.P."/>
            <person name="Drury D.W."/>
            <person name="Du Y.Z."/>
            <person name="Fujiwara H."/>
            <person name="Lorenzen M."/>
            <person name="Maselli V."/>
            <person name="Osanai M."/>
            <person name="Park Y."/>
            <person name="Robertson H.M."/>
            <person name="Tu Z."/>
            <person name="Wang J.J."/>
            <person name="Wang S."/>
            <person name="Richards S."/>
            <person name="Song H."/>
            <person name="Zhang L."/>
            <person name="Sodergren E."/>
            <person name="Werner D."/>
            <person name="Stanke M."/>
            <person name="Morgenstern B."/>
            <person name="Solovyev V."/>
            <person name="Kosarev P."/>
            <person name="Brown G."/>
            <person name="Chen H.C."/>
            <person name="Ermolaeva O."/>
            <person name="Hlavina W."/>
            <person name="Kapustin Y."/>
            <person name="Kiryutin B."/>
            <person name="Kitts P."/>
            <person name="Maglott D."/>
            <person name="Pruitt K."/>
            <person name="Sapojnikov V."/>
            <person name="Souvorov A."/>
            <person name="Mackey A.J."/>
            <person name="Waterhouse R.M."/>
            <person name="Wyder S."/>
            <person name="Zdobnov E.M."/>
            <person name="Zdobnov E.M."/>
            <person name="Wyder S."/>
            <person name="Kriventseva E.V."/>
            <person name="Kadowaki T."/>
            <person name="Bork P."/>
            <person name="Aranda M."/>
            <person name="Bao R."/>
            <person name="Beermann A."/>
            <person name="Berns N."/>
            <person name="Bolognesi R."/>
            <person name="Bonneton F."/>
            <person name="Bopp D."/>
            <person name="Brown S.J."/>
            <person name="Bucher G."/>
            <person name="Butts T."/>
            <person name="Chaumot A."/>
            <person name="Denell R.E."/>
            <person name="Ferrier D.E."/>
            <person name="Friedrich M."/>
            <person name="Gordon C.M."/>
            <person name="Jindra M."/>
            <person name="Klingler M."/>
            <person name="Lan Q."/>
            <person name="Lattorff H.M."/>
            <person name="Laudet V."/>
            <person name="von Levetsow C."/>
            <person name="Liu Z."/>
            <person name="Lutz R."/>
            <person name="Lynch J.A."/>
            <person name="da Fonseca R.N."/>
            <person name="Posnien N."/>
            <person name="Reuter R."/>
            <person name="Roth S."/>
            <person name="Savard J."/>
            <person name="Schinko J.B."/>
            <person name="Schmitt C."/>
            <person name="Schoppmeier M."/>
            <person name="Schroder R."/>
            <person name="Shippy T.D."/>
            <person name="Simonnet F."/>
            <person name="Marques-Souza H."/>
            <person name="Tautz D."/>
            <person name="Tomoyasu Y."/>
            <person name="Trauner J."/>
            <person name="Van der Zee M."/>
            <person name="Vervoort M."/>
            <person name="Wittkopp N."/>
            <person name="Wimmer E.A."/>
            <person name="Yang X."/>
            <person name="Jones A.K."/>
            <person name="Sattelle D.B."/>
            <person name="Ebert P.R."/>
            <person name="Nelson D."/>
            <person name="Scott J.G."/>
            <person name="Beeman R.W."/>
            <person name="Muthukrishnan S."/>
            <person name="Kramer K.J."/>
            <person name="Arakane Y."/>
            <person name="Beeman R.W."/>
            <person name="Zhu Q."/>
            <person name="Hogenkamp D."/>
            <person name="Dixit R."/>
            <person name="Oppert B."/>
            <person name="Jiang H."/>
            <person name="Zou Z."/>
            <person name="Marshall J."/>
            <person name="Elpidina E."/>
            <person name="Vinokurov K."/>
            <person name="Oppert C."/>
            <person name="Zou Z."/>
            <person name="Evans J."/>
            <person name="Lu Z."/>
            <person name="Zhao P."/>
            <person name="Sumathipala N."/>
            <person name="Altincicek B."/>
            <person name="Vilcinskas A."/>
            <person name="Williams M."/>
            <person name="Hultmark D."/>
            <person name="Hetru C."/>
            <person name="Jiang H."/>
            <person name="Grimmelikhuijzen C.J."/>
            <person name="Hauser F."/>
            <person name="Cazzamali G."/>
            <person name="Williamson M."/>
            <person name="Park Y."/>
            <person name="Li B."/>
            <person name="Tanaka Y."/>
            <person name="Predel R."/>
            <person name="Neupert S."/>
            <person name="Schachtner J."/>
            <person name="Verleyen P."/>
            <person name="Raible F."/>
            <person name="Bork P."/>
            <person name="Friedrich M."/>
            <person name="Walden K.K."/>
            <person name="Robertson H.M."/>
            <person name="Angeli S."/>
            <person name="Foret S."/>
            <person name="Bucher G."/>
            <person name="Schuetz S."/>
            <person name="Maleszka R."/>
            <person name="Wimmer E.A."/>
            <person name="Beeman R.W."/>
            <person name="Lorenzen M."/>
            <person name="Tomoyasu Y."/>
            <person name="Miller S.C."/>
            <person name="Grossmann D."/>
            <person name="Bucher G."/>
        </authorList>
    </citation>
    <scope>NUCLEOTIDE SEQUENCE [LARGE SCALE GENOMIC DNA]</scope>
    <source>
        <strain evidence="2 3">Georgia GA2</strain>
    </source>
</reference>
<dbReference type="AlphaFoldDB" id="A0A139WEU0"/>
<feature type="region of interest" description="Disordered" evidence="1">
    <location>
        <begin position="31"/>
        <end position="54"/>
    </location>
</feature>
<evidence type="ECO:0000256" key="1">
    <source>
        <dbReference type="SAM" id="MobiDB-lite"/>
    </source>
</evidence>
<name>A0A139WEU0_TRICA</name>
<dbReference type="InParanoid" id="A0A139WEU0"/>
<sequence>MVLELIQESLMGEKSYWRYFIMQDQDDYNLARGERTSSSSTSRIRTGKTRSNNL</sequence>
<organism evidence="2 3">
    <name type="scientific">Tribolium castaneum</name>
    <name type="common">Red flour beetle</name>
    <dbReference type="NCBI Taxonomy" id="7070"/>
    <lineage>
        <taxon>Eukaryota</taxon>
        <taxon>Metazoa</taxon>
        <taxon>Ecdysozoa</taxon>
        <taxon>Arthropoda</taxon>
        <taxon>Hexapoda</taxon>
        <taxon>Insecta</taxon>
        <taxon>Pterygota</taxon>
        <taxon>Neoptera</taxon>
        <taxon>Endopterygota</taxon>
        <taxon>Coleoptera</taxon>
        <taxon>Polyphaga</taxon>
        <taxon>Cucujiformia</taxon>
        <taxon>Tenebrionidae</taxon>
        <taxon>Tenebrionidae incertae sedis</taxon>
        <taxon>Tribolium</taxon>
    </lineage>
</organism>
<proteinExistence type="predicted"/>
<accession>A0A139WEU0</accession>
<evidence type="ECO:0000313" key="3">
    <source>
        <dbReference type="Proteomes" id="UP000007266"/>
    </source>
</evidence>
<gene>
    <name evidence="2" type="primary">AUGUSTUS-3.0.2_34809</name>
    <name evidence="2" type="ORF">TcasGA2_TC034809</name>
</gene>
<feature type="compositionally biased region" description="Low complexity" evidence="1">
    <location>
        <begin position="36"/>
        <end position="54"/>
    </location>
</feature>
<reference evidence="2 3" key="2">
    <citation type="journal article" date="2010" name="Nucleic Acids Res.">
        <title>BeetleBase in 2010: revisions to provide comprehensive genomic information for Tribolium castaneum.</title>
        <authorList>
            <person name="Kim H.S."/>
            <person name="Murphy T."/>
            <person name="Xia J."/>
            <person name="Caragea D."/>
            <person name="Park Y."/>
            <person name="Beeman R.W."/>
            <person name="Lorenzen M.D."/>
            <person name="Butcher S."/>
            <person name="Manak J.R."/>
            <person name="Brown S.J."/>
        </authorList>
    </citation>
    <scope>GENOME REANNOTATION</scope>
    <source>
        <strain evidence="2 3">Georgia GA2</strain>
    </source>
</reference>
<dbReference type="Proteomes" id="UP000007266">
    <property type="component" value="Linkage group 7"/>
</dbReference>
<evidence type="ECO:0000313" key="2">
    <source>
        <dbReference type="EMBL" id="KYB26498.1"/>
    </source>
</evidence>